<accession>A0A7T2U9A4</accession>
<dbReference type="InterPro" id="IPR006076">
    <property type="entry name" value="FAD-dep_OxRdtase"/>
</dbReference>
<evidence type="ECO:0000256" key="4">
    <source>
        <dbReference type="ARBA" id="ARBA00023002"/>
    </source>
</evidence>
<sequence length="427" mass="47102">MHPIKSGSNFDVLVVGGGILGLASAYYATAKGLNTLIIDQFGVRNDVNSSKGIERMFRLMQDNKSETRLAETSLALWMELQHATGAQLLAVNDLIFFGHRDAPMTTEGNIMQVRATMDGMGMPYVYLDSPDAIRRRFPVFNRAALPDDYAGLVQAASASINAQAAAKAFFLAAKQTGRLHVLDKHAVVGIEHHPAAAGRSYMLHTESDGESLSVHGQHLIACPGVWTDSVLKSFGLQQTPRWKIWQMNYAYWELKKRSPQVPIWFEFGNIDASDHGTFYGFPPLDFSPTMSNMVKMSADYTYDVFDSPAAIRPGVNERLLDELTGHLGRLIDPGVIDAGRYHHAGTCLYSMSPDGKLVIGRIPTEPSTDAFYPRASMCVMESGRAFKYAPLFGRVLVELAVEGQSRYQADLDVFSPVREGLFDVARP</sequence>
<evidence type="ECO:0000256" key="1">
    <source>
        <dbReference type="ARBA" id="ARBA00001974"/>
    </source>
</evidence>
<proteinExistence type="predicted"/>
<dbReference type="GO" id="GO:0050660">
    <property type="term" value="F:flavin adenine dinucleotide binding"/>
    <property type="evidence" value="ECO:0007669"/>
    <property type="project" value="InterPro"/>
</dbReference>
<keyword evidence="3" id="KW-0274">FAD</keyword>
<dbReference type="EMBL" id="CP065687">
    <property type="protein sequence ID" value="QPS47874.1"/>
    <property type="molecule type" value="Genomic_DNA"/>
</dbReference>
<feature type="domain" description="FAD dependent oxidoreductase" evidence="6">
    <location>
        <begin position="11"/>
        <end position="399"/>
    </location>
</feature>
<keyword evidence="4" id="KW-0560">Oxidoreductase</keyword>
<dbReference type="GO" id="GO:0008115">
    <property type="term" value="F:sarcosine oxidase activity"/>
    <property type="evidence" value="ECO:0007669"/>
    <property type="project" value="TreeGrafter"/>
</dbReference>
<protein>
    <submittedName>
        <fullName evidence="7">FAD-dependent oxidoreductase</fullName>
    </submittedName>
</protein>
<dbReference type="PANTHER" id="PTHR10961">
    <property type="entry name" value="PEROXISOMAL SARCOSINE OXIDASE"/>
    <property type="match status" value="1"/>
</dbReference>
<evidence type="ECO:0000256" key="2">
    <source>
        <dbReference type="ARBA" id="ARBA00022630"/>
    </source>
</evidence>
<gene>
    <name evidence="7" type="ORF">I6G56_26305</name>
</gene>
<keyword evidence="5" id="KW-0812">Transmembrane</keyword>
<dbReference type="SUPFAM" id="SSF51905">
    <property type="entry name" value="FAD/NAD(P)-binding domain"/>
    <property type="match status" value="1"/>
</dbReference>
<keyword evidence="2" id="KW-0285">Flavoprotein</keyword>
<dbReference type="InterPro" id="IPR045170">
    <property type="entry name" value="MTOX"/>
</dbReference>
<organism evidence="7 8">
    <name type="scientific">Burkholderia humptydooensis</name>
    <dbReference type="NCBI Taxonomy" id="430531"/>
    <lineage>
        <taxon>Bacteria</taxon>
        <taxon>Pseudomonadati</taxon>
        <taxon>Pseudomonadota</taxon>
        <taxon>Betaproteobacteria</taxon>
        <taxon>Burkholderiales</taxon>
        <taxon>Burkholderiaceae</taxon>
        <taxon>Burkholderia</taxon>
        <taxon>pseudomallei group</taxon>
    </lineage>
</organism>
<feature type="transmembrane region" description="Helical" evidence="5">
    <location>
        <begin position="12"/>
        <end position="29"/>
    </location>
</feature>
<keyword evidence="5" id="KW-0472">Membrane</keyword>
<comment type="cofactor">
    <cofactor evidence="1">
        <name>FAD</name>
        <dbReference type="ChEBI" id="CHEBI:57692"/>
    </cofactor>
</comment>
<dbReference type="Proteomes" id="UP000594943">
    <property type="component" value="Chromosome 2"/>
</dbReference>
<dbReference type="Gene3D" id="3.30.9.10">
    <property type="entry name" value="D-Amino Acid Oxidase, subunit A, domain 2"/>
    <property type="match status" value="1"/>
</dbReference>
<dbReference type="KEGG" id="bhg:I6G56_26305"/>
<evidence type="ECO:0000313" key="8">
    <source>
        <dbReference type="Proteomes" id="UP000594943"/>
    </source>
</evidence>
<dbReference type="Gene3D" id="3.50.50.60">
    <property type="entry name" value="FAD/NAD(P)-binding domain"/>
    <property type="match status" value="1"/>
</dbReference>
<dbReference type="Pfam" id="PF01266">
    <property type="entry name" value="DAO"/>
    <property type="match status" value="1"/>
</dbReference>
<dbReference type="PANTHER" id="PTHR10961:SF7">
    <property type="entry name" value="FAD DEPENDENT OXIDOREDUCTASE DOMAIN-CONTAINING PROTEIN"/>
    <property type="match status" value="1"/>
</dbReference>
<dbReference type="AlphaFoldDB" id="A0A7T2U9A4"/>
<reference evidence="7 8" key="1">
    <citation type="submission" date="2020-12" db="EMBL/GenBank/DDBJ databases">
        <title>FDA dAtabase for Regulatory Grade micrObial Sequences (FDA-ARGOS): Supporting development and validation of Infectious Disease Dx tests.</title>
        <authorList>
            <person name="Nelson B."/>
            <person name="Plummer A."/>
            <person name="Tallon L."/>
            <person name="Sadzewicz L."/>
            <person name="Zhao X."/>
            <person name="Boylan J."/>
            <person name="Ott S."/>
            <person name="Bowen H."/>
            <person name="Vavikolanu K."/>
            <person name="Mehta A."/>
            <person name="Aluvathingal J."/>
            <person name="Nadendla S."/>
            <person name="Myers T."/>
            <person name="Yan Y."/>
            <person name="Sichtig H."/>
        </authorList>
    </citation>
    <scope>NUCLEOTIDE SEQUENCE [LARGE SCALE GENOMIC DNA]</scope>
    <source>
        <strain evidence="7 8">FDAARGOS_899</strain>
    </source>
</reference>
<dbReference type="RefSeq" id="WP_006027804.1">
    <property type="nucleotide sequence ID" value="NZ_CP013382.1"/>
</dbReference>
<keyword evidence="5" id="KW-1133">Transmembrane helix</keyword>
<evidence type="ECO:0000313" key="7">
    <source>
        <dbReference type="EMBL" id="QPS47874.1"/>
    </source>
</evidence>
<evidence type="ECO:0000256" key="3">
    <source>
        <dbReference type="ARBA" id="ARBA00022827"/>
    </source>
</evidence>
<evidence type="ECO:0000259" key="6">
    <source>
        <dbReference type="Pfam" id="PF01266"/>
    </source>
</evidence>
<name>A0A7T2U9A4_9BURK</name>
<evidence type="ECO:0000256" key="5">
    <source>
        <dbReference type="SAM" id="Phobius"/>
    </source>
</evidence>
<dbReference type="InterPro" id="IPR036188">
    <property type="entry name" value="FAD/NAD-bd_sf"/>
</dbReference>